<dbReference type="PANTHER" id="PTHR33885">
    <property type="entry name" value="PHAGE SHOCK PROTEIN C"/>
    <property type="match status" value="1"/>
</dbReference>
<dbReference type="Pfam" id="PF04024">
    <property type="entry name" value="PspC"/>
    <property type="match status" value="1"/>
</dbReference>
<dbReference type="PANTHER" id="PTHR33885:SF3">
    <property type="entry name" value="PHAGE SHOCK PROTEIN C"/>
    <property type="match status" value="1"/>
</dbReference>
<evidence type="ECO:0000313" key="9">
    <source>
        <dbReference type="EMBL" id="MBC3936867.1"/>
    </source>
</evidence>
<feature type="transmembrane region" description="Helical" evidence="6">
    <location>
        <begin position="87"/>
        <end position="114"/>
    </location>
</feature>
<name>A0A923I5E3_9BURK</name>
<dbReference type="AlphaFoldDB" id="A0A923I5E3"/>
<evidence type="ECO:0000256" key="5">
    <source>
        <dbReference type="ARBA" id="ARBA00023136"/>
    </source>
</evidence>
<dbReference type="GO" id="GO:0005886">
    <property type="term" value="C:plasma membrane"/>
    <property type="evidence" value="ECO:0007669"/>
    <property type="project" value="UniProtKB-SubCell"/>
</dbReference>
<keyword evidence="5 6" id="KW-0472">Membrane</keyword>
<sequence length="117" mass="13001">MSIAEEIQRLHHLHQSGALTDAEFALAKAKLLSSSEAEAFSQSAGQQTGSGTDTSLQQLNQFRRFKADAWFAGICGGLARMTGLDSWIWRLLFVFFSCYFGAGIFAYLLAWIFIPEE</sequence>
<evidence type="ECO:0000256" key="4">
    <source>
        <dbReference type="ARBA" id="ARBA00022989"/>
    </source>
</evidence>
<reference evidence="9" key="1">
    <citation type="submission" date="2020-08" db="EMBL/GenBank/DDBJ databases">
        <title>Novel species isolated from subtropical streams in China.</title>
        <authorList>
            <person name="Lu H."/>
        </authorList>
    </citation>
    <scope>NUCLEOTIDE SEQUENCE</scope>
    <source>
        <strain evidence="9">CY7W</strain>
    </source>
</reference>
<accession>A0A923I5E3</accession>
<protein>
    <submittedName>
        <fullName evidence="9">PspC domain-containing protein</fullName>
    </submittedName>
</protein>
<keyword evidence="2" id="KW-1003">Cell membrane</keyword>
<organism evidence="9 10">
    <name type="scientific">Undibacterium rugosum</name>
    <dbReference type="NCBI Taxonomy" id="2762291"/>
    <lineage>
        <taxon>Bacteria</taxon>
        <taxon>Pseudomonadati</taxon>
        <taxon>Pseudomonadota</taxon>
        <taxon>Betaproteobacteria</taxon>
        <taxon>Burkholderiales</taxon>
        <taxon>Oxalobacteraceae</taxon>
        <taxon>Undibacterium</taxon>
    </lineage>
</organism>
<evidence type="ECO:0000256" key="1">
    <source>
        <dbReference type="ARBA" id="ARBA00004162"/>
    </source>
</evidence>
<gene>
    <name evidence="9" type="ORF">H8K47_15995</name>
</gene>
<proteinExistence type="predicted"/>
<comment type="subcellular location">
    <subcellularLocation>
        <location evidence="1">Cell membrane</location>
        <topology evidence="1">Single-pass membrane protein</topology>
    </subcellularLocation>
</comment>
<dbReference type="InterPro" id="IPR052027">
    <property type="entry name" value="PspC"/>
</dbReference>
<dbReference type="InterPro" id="IPR018649">
    <property type="entry name" value="SHOCT"/>
</dbReference>
<comment type="caution">
    <text evidence="9">The sequence shown here is derived from an EMBL/GenBank/DDBJ whole genome shotgun (WGS) entry which is preliminary data.</text>
</comment>
<evidence type="ECO:0000259" key="8">
    <source>
        <dbReference type="Pfam" id="PF09851"/>
    </source>
</evidence>
<dbReference type="RefSeq" id="WP_186882400.1">
    <property type="nucleotide sequence ID" value="NZ_JACOGG010000023.1"/>
</dbReference>
<dbReference type="Proteomes" id="UP000612361">
    <property type="component" value="Unassembled WGS sequence"/>
</dbReference>
<keyword evidence="4 6" id="KW-1133">Transmembrane helix</keyword>
<evidence type="ECO:0000256" key="3">
    <source>
        <dbReference type="ARBA" id="ARBA00022692"/>
    </source>
</evidence>
<keyword evidence="3 6" id="KW-0812">Transmembrane</keyword>
<feature type="domain" description="Phage shock protein PspC N-terminal" evidence="7">
    <location>
        <begin position="61"/>
        <end position="117"/>
    </location>
</feature>
<evidence type="ECO:0000256" key="6">
    <source>
        <dbReference type="SAM" id="Phobius"/>
    </source>
</evidence>
<evidence type="ECO:0000256" key="2">
    <source>
        <dbReference type="ARBA" id="ARBA00022475"/>
    </source>
</evidence>
<evidence type="ECO:0000313" key="10">
    <source>
        <dbReference type="Proteomes" id="UP000612361"/>
    </source>
</evidence>
<dbReference type="Pfam" id="PF09851">
    <property type="entry name" value="SHOCT"/>
    <property type="match status" value="1"/>
</dbReference>
<evidence type="ECO:0000259" key="7">
    <source>
        <dbReference type="Pfam" id="PF04024"/>
    </source>
</evidence>
<dbReference type="EMBL" id="JACOGG010000023">
    <property type="protein sequence ID" value="MBC3936867.1"/>
    <property type="molecule type" value="Genomic_DNA"/>
</dbReference>
<keyword evidence="10" id="KW-1185">Reference proteome</keyword>
<dbReference type="InterPro" id="IPR007168">
    <property type="entry name" value="Phageshock_PspC_N"/>
</dbReference>
<feature type="domain" description="SHOCT" evidence="8">
    <location>
        <begin position="5"/>
        <end position="32"/>
    </location>
</feature>